<proteinExistence type="predicted"/>
<accession>X1UFV2</accession>
<name>X1UFV2_9ZZZZ</name>
<dbReference type="AlphaFoldDB" id="X1UFV2"/>
<organism evidence="1">
    <name type="scientific">marine sediment metagenome</name>
    <dbReference type="NCBI Taxonomy" id="412755"/>
    <lineage>
        <taxon>unclassified sequences</taxon>
        <taxon>metagenomes</taxon>
        <taxon>ecological metagenomes</taxon>
    </lineage>
</organism>
<gene>
    <name evidence="1" type="ORF">S12H4_30611</name>
</gene>
<evidence type="ECO:0000313" key="1">
    <source>
        <dbReference type="EMBL" id="GAI91214.1"/>
    </source>
</evidence>
<reference evidence="1" key="1">
    <citation type="journal article" date="2014" name="Front. Microbiol.">
        <title>High frequency of phylogenetically diverse reductive dehalogenase-homologous genes in deep subseafloor sedimentary metagenomes.</title>
        <authorList>
            <person name="Kawai M."/>
            <person name="Futagami T."/>
            <person name="Toyoda A."/>
            <person name="Takaki Y."/>
            <person name="Nishi S."/>
            <person name="Hori S."/>
            <person name="Arai W."/>
            <person name="Tsubouchi T."/>
            <person name="Morono Y."/>
            <person name="Uchiyama I."/>
            <person name="Ito T."/>
            <person name="Fujiyama A."/>
            <person name="Inagaki F."/>
            <person name="Takami H."/>
        </authorList>
    </citation>
    <scope>NUCLEOTIDE SEQUENCE</scope>
    <source>
        <strain evidence="1">Expedition CK06-06</strain>
    </source>
</reference>
<feature type="non-terminal residue" evidence="1">
    <location>
        <position position="1"/>
    </location>
</feature>
<protein>
    <submittedName>
        <fullName evidence="1">Uncharacterized protein</fullName>
    </submittedName>
</protein>
<sequence length="86" mass="10392">NELDQMDFETDSLQKEILLNELADMDLIYNNLKEELRTNPNDERIINAMIEHYQLKLEVMNHILYQLKQIHNETLINEKKYESTKI</sequence>
<dbReference type="EMBL" id="BARW01017772">
    <property type="protein sequence ID" value="GAI91214.1"/>
    <property type="molecule type" value="Genomic_DNA"/>
</dbReference>
<comment type="caution">
    <text evidence="1">The sequence shown here is derived from an EMBL/GenBank/DDBJ whole genome shotgun (WGS) entry which is preliminary data.</text>
</comment>